<name>A0ABR2ADT9_9ROSI</name>
<dbReference type="PROSITE" id="PS51257">
    <property type="entry name" value="PROKAR_LIPOPROTEIN"/>
    <property type="match status" value="1"/>
</dbReference>
<gene>
    <name evidence="1" type="ORF">V6N11_051289</name>
</gene>
<organism evidence="1 2">
    <name type="scientific">Hibiscus sabdariffa</name>
    <name type="common">roselle</name>
    <dbReference type="NCBI Taxonomy" id="183260"/>
    <lineage>
        <taxon>Eukaryota</taxon>
        <taxon>Viridiplantae</taxon>
        <taxon>Streptophyta</taxon>
        <taxon>Embryophyta</taxon>
        <taxon>Tracheophyta</taxon>
        <taxon>Spermatophyta</taxon>
        <taxon>Magnoliopsida</taxon>
        <taxon>eudicotyledons</taxon>
        <taxon>Gunneridae</taxon>
        <taxon>Pentapetalae</taxon>
        <taxon>rosids</taxon>
        <taxon>malvids</taxon>
        <taxon>Malvales</taxon>
        <taxon>Malvaceae</taxon>
        <taxon>Malvoideae</taxon>
        <taxon>Hibiscus</taxon>
    </lineage>
</organism>
<dbReference type="EMBL" id="JBBPBN010000262">
    <property type="protein sequence ID" value="KAK8491277.1"/>
    <property type="molecule type" value="Genomic_DNA"/>
</dbReference>
<accession>A0ABR2ADT9</accession>
<evidence type="ECO:0000313" key="2">
    <source>
        <dbReference type="Proteomes" id="UP001396334"/>
    </source>
</evidence>
<evidence type="ECO:0000313" key="1">
    <source>
        <dbReference type="EMBL" id="KAK8491277.1"/>
    </source>
</evidence>
<dbReference type="Proteomes" id="UP001396334">
    <property type="component" value="Unassembled WGS sequence"/>
</dbReference>
<keyword evidence="2" id="KW-1185">Reference proteome</keyword>
<comment type="caution">
    <text evidence="1">The sequence shown here is derived from an EMBL/GenBank/DDBJ whole genome shotgun (WGS) entry which is preliminary data.</text>
</comment>
<sequence length="106" mass="11182">MKKSLVCLAIVVLVVFGSSCGAVSKETNSSSSIIGDDEALEFLMDSHSTRILQSVGSKTQNSLVGGTPFATCGRGLPYGGCTPSINQNQIPENCVYPGNRNRNCRP</sequence>
<proteinExistence type="predicted"/>
<reference evidence="1 2" key="1">
    <citation type="journal article" date="2024" name="G3 (Bethesda)">
        <title>Genome assembly of Hibiscus sabdariffa L. provides insights into metabolisms of medicinal natural products.</title>
        <authorList>
            <person name="Kim T."/>
        </authorList>
    </citation>
    <scope>NUCLEOTIDE SEQUENCE [LARGE SCALE GENOMIC DNA]</scope>
    <source>
        <strain evidence="1">TK-2024</strain>
        <tissue evidence="1">Old leaves</tissue>
    </source>
</reference>
<protein>
    <submittedName>
        <fullName evidence="1">Uncharacterized protein</fullName>
    </submittedName>
</protein>